<keyword evidence="3" id="KW-0285">Flavoprotein</keyword>
<dbReference type="RefSeq" id="WP_018964477.1">
    <property type="nucleotide sequence ID" value="NZ_CALUCC010000001.1"/>
</dbReference>
<comment type="caution">
    <text evidence="9">The sequence shown here is derived from an EMBL/GenBank/DDBJ whole genome shotgun (WGS) entry which is preliminary data.</text>
</comment>
<evidence type="ECO:0000313" key="10">
    <source>
        <dbReference type="Proteomes" id="UP000030130"/>
    </source>
</evidence>
<evidence type="ECO:0000256" key="4">
    <source>
        <dbReference type="ARBA" id="ARBA00022643"/>
    </source>
</evidence>
<dbReference type="GeneID" id="57239537"/>
<evidence type="ECO:0000256" key="2">
    <source>
        <dbReference type="ARBA" id="ARBA00004725"/>
    </source>
</evidence>
<dbReference type="PATRIC" id="fig|111105.18.peg.679"/>
<evidence type="ECO:0000256" key="6">
    <source>
        <dbReference type="ARBA" id="ARBA00023002"/>
    </source>
</evidence>
<dbReference type="GO" id="GO:0004152">
    <property type="term" value="F:dihydroorotate dehydrogenase activity"/>
    <property type="evidence" value="ECO:0007669"/>
    <property type="project" value="InterPro"/>
</dbReference>
<dbReference type="EMBL" id="JRAK01000068">
    <property type="protein sequence ID" value="KGN88627.1"/>
    <property type="molecule type" value="Genomic_DNA"/>
</dbReference>
<dbReference type="GO" id="GO:0044205">
    <property type="term" value="P:'de novo' UMP biosynthetic process"/>
    <property type="evidence" value="ECO:0007669"/>
    <property type="project" value="UniProtKB-UniPathway"/>
</dbReference>
<organism evidence="9 11">
    <name type="scientific">Porphyromonas gulae</name>
    <dbReference type="NCBI Taxonomy" id="111105"/>
    <lineage>
        <taxon>Bacteria</taxon>
        <taxon>Pseudomonadati</taxon>
        <taxon>Bacteroidota</taxon>
        <taxon>Bacteroidia</taxon>
        <taxon>Bacteroidales</taxon>
        <taxon>Porphyromonadaceae</taxon>
        <taxon>Porphyromonas</taxon>
    </lineage>
</organism>
<dbReference type="Gene3D" id="3.20.20.70">
    <property type="entry name" value="Aldolase class I"/>
    <property type="match status" value="1"/>
</dbReference>
<feature type="domain" description="Dihydroorotate dehydrogenase catalytic" evidence="7">
    <location>
        <begin position="4"/>
        <end position="286"/>
    </location>
</feature>
<dbReference type="AlphaFoldDB" id="A0A099WU92"/>
<dbReference type="UniPathway" id="UPA00070"/>
<dbReference type="OrthoDB" id="9794954at2"/>
<reference evidence="9 11" key="2">
    <citation type="submission" date="2014-08" db="EMBL/GenBank/DDBJ databases">
        <title>Porphyromonas gulae strain:COT-052_OH3439 Genome sequencing.</title>
        <authorList>
            <person name="Wallis C."/>
            <person name="Deusch O."/>
            <person name="O'Flynn C."/>
            <person name="Davis I."/>
            <person name="Jospin G."/>
            <person name="Darling A.E."/>
            <person name="Coil D.A."/>
            <person name="Alexiev A."/>
            <person name="Horsfall A."/>
            <person name="Kirkwood N."/>
            <person name="Harris S."/>
            <person name="Eisen J.A."/>
        </authorList>
    </citation>
    <scope>NUCLEOTIDE SEQUENCE [LARGE SCALE GENOMIC DNA]</scope>
    <source>
        <strain evidence="11">COT-052 OH3439</strain>
        <strain evidence="9">COT-052_OH3439</strain>
    </source>
</reference>
<dbReference type="InterPro" id="IPR050074">
    <property type="entry name" value="DHO_dehydrogenase"/>
</dbReference>
<dbReference type="eggNOG" id="COG0167">
    <property type="taxonomic scope" value="Bacteria"/>
</dbReference>
<sequence>MIDLSTEFAGLRLKNPIVAASSGLTRNLKTIKDLEAAGVAAIVLKSLFEEQIEAEMSQMMSPMDYPEAADYINAYVQSNEISKHLDFLREVKREVAIPVIASINCFRSDSWVDFAKQFEEAGADALEINVMRLNTDLFFDANKAEQMYVDIISSLIKAIRIPVAVKLSKSFANIPSLVDKLRAAGAKGVVLFNRSYQPDIDIDKVQMVAGDVFTSAGEISDTIRYAGIVSALVPGISIASSTGVHDGEAALKCLLAGAHVTQICTALYKKGPQFAAEMIATIESWMQVKGYYSVSEFRGKLNAASVKSATMYERMQFMKYFANKDN</sequence>
<comment type="pathway">
    <text evidence="2">Pyrimidine metabolism; UMP biosynthesis via de novo pathway.</text>
</comment>
<evidence type="ECO:0000256" key="1">
    <source>
        <dbReference type="ARBA" id="ARBA00001917"/>
    </source>
</evidence>
<dbReference type="Proteomes" id="UP000030146">
    <property type="component" value="Unassembled WGS sequence"/>
</dbReference>
<comment type="cofactor">
    <cofactor evidence="1">
        <name>FMN</name>
        <dbReference type="ChEBI" id="CHEBI:58210"/>
    </cofactor>
</comment>
<keyword evidence="5" id="KW-0665">Pyrimidine biosynthesis</keyword>
<dbReference type="PANTHER" id="PTHR48109">
    <property type="entry name" value="DIHYDROOROTATE DEHYDROGENASE (QUINONE), MITOCHONDRIAL-RELATED"/>
    <property type="match status" value="1"/>
</dbReference>
<dbReference type="CDD" id="cd04739">
    <property type="entry name" value="DHOD_like"/>
    <property type="match status" value="1"/>
</dbReference>
<dbReference type="Pfam" id="PF01180">
    <property type="entry name" value="DHO_dh"/>
    <property type="match status" value="1"/>
</dbReference>
<dbReference type="NCBIfam" id="NF005741">
    <property type="entry name" value="PRK07565.1"/>
    <property type="match status" value="1"/>
</dbReference>
<evidence type="ECO:0000313" key="11">
    <source>
        <dbReference type="Proteomes" id="UP000030146"/>
    </source>
</evidence>
<keyword evidence="11" id="KW-1185">Reference proteome</keyword>
<dbReference type="STRING" id="111105.HR09_02110"/>
<dbReference type="PIRSF" id="PIRSF000164">
    <property type="entry name" value="DHO_oxidase"/>
    <property type="match status" value="1"/>
</dbReference>
<evidence type="ECO:0000259" key="7">
    <source>
        <dbReference type="Pfam" id="PF01180"/>
    </source>
</evidence>
<evidence type="ECO:0000313" key="8">
    <source>
        <dbReference type="EMBL" id="KGN83792.1"/>
    </source>
</evidence>
<accession>A0A099WU92</accession>
<dbReference type="InterPro" id="IPR013785">
    <property type="entry name" value="Aldolase_TIM"/>
</dbReference>
<name>A0A099WU92_9PORP</name>
<protein>
    <submittedName>
        <fullName evidence="9">Diguanylate cyclase</fullName>
    </submittedName>
</protein>
<proteinExistence type="predicted"/>
<gene>
    <name evidence="8" type="ORF">HR08_10040</name>
    <name evidence="9" type="ORF">HR15_04545</name>
</gene>
<evidence type="ECO:0000256" key="3">
    <source>
        <dbReference type="ARBA" id="ARBA00022630"/>
    </source>
</evidence>
<dbReference type="GO" id="GO:0006207">
    <property type="term" value="P:'de novo' pyrimidine nucleobase biosynthetic process"/>
    <property type="evidence" value="ECO:0007669"/>
    <property type="project" value="TreeGrafter"/>
</dbReference>
<evidence type="ECO:0000313" key="9">
    <source>
        <dbReference type="EMBL" id="KGN88627.1"/>
    </source>
</evidence>
<dbReference type="InterPro" id="IPR012135">
    <property type="entry name" value="Dihydroorotate_DH_1_2"/>
</dbReference>
<evidence type="ECO:0000256" key="5">
    <source>
        <dbReference type="ARBA" id="ARBA00022975"/>
    </source>
</evidence>
<dbReference type="PANTHER" id="PTHR48109:SF3">
    <property type="entry name" value="SLL0744 PROTEIN"/>
    <property type="match status" value="1"/>
</dbReference>
<reference evidence="8 10" key="1">
    <citation type="submission" date="2014-08" db="EMBL/GenBank/DDBJ databases">
        <title>Porphyromonas gulae strain:COT-052_OH1451 Genome sequencing.</title>
        <authorList>
            <person name="Wallis C."/>
            <person name="Deusch O."/>
            <person name="O'Flynn C."/>
            <person name="Davis I."/>
            <person name="Jospin G."/>
            <person name="Darling A.E."/>
            <person name="Coil D.A."/>
            <person name="Alexiev A."/>
            <person name="Horsfall A."/>
            <person name="Kirkwood N."/>
            <person name="Harris S."/>
            <person name="Eisen J.A."/>
        </authorList>
    </citation>
    <scope>NUCLEOTIDE SEQUENCE [LARGE SCALE GENOMIC DNA]</scope>
    <source>
        <strain evidence="10">COT-052 OH1451</strain>
        <strain evidence="8">COT-052_OH1451</strain>
    </source>
</reference>
<keyword evidence="6" id="KW-0560">Oxidoreductase</keyword>
<dbReference type="SUPFAM" id="SSF51395">
    <property type="entry name" value="FMN-linked oxidoreductases"/>
    <property type="match status" value="1"/>
</dbReference>
<keyword evidence="4" id="KW-0288">FMN</keyword>
<dbReference type="GO" id="GO:0005737">
    <property type="term" value="C:cytoplasm"/>
    <property type="evidence" value="ECO:0007669"/>
    <property type="project" value="InterPro"/>
</dbReference>
<dbReference type="Proteomes" id="UP000030130">
    <property type="component" value="Unassembled WGS sequence"/>
</dbReference>
<dbReference type="EMBL" id="JRAI01000082">
    <property type="protein sequence ID" value="KGN83792.1"/>
    <property type="molecule type" value="Genomic_DNA"/>
</dbReference>
<dbReference type="InterPro" id="IPR005720">
    <property type="entry name" value="Dihydroorotate_DH_cat"/>
</dbReference>